<dbReference type="PANTHER" id="PTHR32432:SF4">
    <property type="entry name" value="CELL DIVISION PROTEIN FTSA"/>
    <property type="match status" value="1"/>
</dbReference>
<dbReference type="InterPro" id="IPR043129">
    <property type="entry name" value="ATPase_NBD"/>
</dbReference>
<keyword evidence="4 6" id="KW-0472">Membrane</keyword>
<dbReference type="HAMAP" id="MF_02033">
    <property type="entry name" value="FtsA"/>
    <property type="match status" value="1"/>
</dbReference>
<dbReference type="PIRSF" id="PIRSF003101">
    <property type="entry name" value="FtsA"/>
    <property type="match status" value="1"/>
</dbReference>
<dbReference type="GO" id="GO:0032153">
    <property type="term" value="C:cell division site"/>
    <property type="evidence" value="ECO:0007669"/>
    <property type="project" value="UniProtKB-UniRule"/>
</dbReference>
<dbReference type="InterPro" id="IPR018181">
    <property type="entry name" value="Heat_shock_70_CS"/>
</dbReference>
<sequence length="431" mass="45410">MARPHLITGIDIGSSKITTIIVNPSQDEQRLNVVGVSSAPSRGIKKSQVVDIDEAIASITESVEAAERMAGYSINSAFVSVSGEHIQSQNSKGVVAVGNPEGEITQDDIYRVIEAARAVSLPSSREIIHVIPREFIVDSQSGVRDPLGMTGVRLEAEAHLVTGSTAVMKNLTKCVADLGTNIEDVVFTGLASAQAVLSETEKELGVVLVDIGGGTTSLTIFVDGALSHSAVLPVGAKNITNDLAIGLRISLQSAEKIKQHLTALERQPQPTTTQDTTDNKRKDDDINLARLGLKEEIRTTSRKTLVDGIIRPRLNEIFGLVGEEIKRAGFAGSTPAGIVITGGGAETVAVLDSCKRTLQLPARIGQPTGLNGLIDEISSPAYAAATGLILYAVSHPDSEAKFSGGFTDIFKSLPGKGIVNKGASWIKQLLP</sequence>
<dbReference type="NCBIfam" id="TIGR01174">
    <property type="entry name" value="ftsA"/>
    <property type="match status" value="1"/>
</dbReference>
<dbReference type="CDD" id="cd24048">
    <property type="entry name" value="ASKHA_NBD_FtsA"/>
    <property type="match status" value="1"/>
</dbReference>
<dbReference type="EMBL" id="CP047901">
    <property type="protein sequence ID" value="QHO63544.1"/>
    <property type="molecule type" value="Genomic_DNA"/>
</dbReference>
<evidence type="ECO:0000256" key="1">
    <source>
        <dbReference type="ARBA" id="ARBA00007381"/>
    </source>
</evidence>
<proteinExistence type="inferred from homology"/>
<dbReference type="KEGG" id="caqa:MICH65_0563"/>
<dbReference type="InterPro" id="IPR003494">
    <property type="entry name" value="SHS2_FtsA"/>
</dbReference>
<keyword evidence="2 6" id="KW-1003">Cell membrane</keyword>
<comment type="subcellular location">
    <subcellularLocation>
        <location evidence="6">Cell membrane</location>
        <topology evidence="6">Peripheral membrane protein</topology>
        <orientation evidence="6">Cytoplasmic side</orientation>
    </subcellularLocation>
    <text evidence="6">Localizes to the Z ring in an FtsZ-dependent manner. Targeted to the membrane through a conserved C-terminal amphipathic helix.</text>
</comment>
<evidence type="ECO:0000256" key="4">
    <source>
        <dbReference type="ARBA" id="ARBA00023136"/>
    </source>
</evidence>
<evidence type="ECO:0000256" key="5">
    <source>
        <dbReference type="ARBA" id="ARBA00023306"/>
    </source>
</evidence>
<comment type="subunit">
    <text evidence="6">Self-interacts. Interacts with FtsZ.</text>
</comment>
<dbReference type="InterPro" id="IPR050696">
    <property type="entry name" value="FtsA/MreB"/>
</dbReference>
<accession>A0A857N6C0</accession>
<dbReference type="RefSeq" id="WP_161931922.1">
    <property type="nucleotide sequence ID" value="NZ_CP047901.1"/>
</dbReference>
<comment type="similarity">
    <text evidence="6 7">Belongs to the FtsA/MreB family.</text>
</comment>
<dbReference type="GO" id="GO:0009898">
    <property type="term" value="C:cytoplasmic side of plasma membrane"/>
    <property type="evidence" value="ECO:0007669"/>
    <property type="project" value="UniProtKB-UniRule"/>
</dbReference>
<reference evidence="10" key="1">
    <citation type="journal article" date="2020" name="Microorganisms">
        <title>Complete Genome of a Member of a New Bacterial Lineage in the Microgenomates Group Reveals an Unusual Nucleotide Composition Disparity Between Two Strands of DNA and Limited Metabolic Potential.</title>
        <authorList>
            <person name="Kadnikov V.V."/>
            <person name="Mardanov A.V."/>
            <person name="Beletsky A.V."/>
            <person name="Karnachuk O.V."/>
            <person name="Ravin N.V."/>
        </authorList>
    </citation>
    <scope>NUCLEOTIDE SEQUENCE [LARGE SCALE GENOMIC DNA]</scope>
</reference>
<evidence type="ECO:0000256" key="7">
    <source>
        <dbReference type="PIRNR" id="PIRNR003101"/>
    </source>
</evidence>
<dbReference type="Gene3D" id="3.30.420.40">
    <property type="match status" value="1"/>
</dbReference>
<evidence type="ECO:0000313" key="9">
    <source>
        <dbReference type="EMBL" id="QHO63544.1"/>
    </source>
</evidence>
<evidence type="ECO:0000256" key="2">
    <source>
        <dbReference type="ARBA" id="ARBA00022475"/>
    </source>
</evidence>
<dbReference type="PROSITE" id="PS00329">
    <property type="entry name" value="HSP70_2"/>
    <property type="match status" value="1"/>
</dbReference>
<dbReference type="Pfam" id="PF02491">
    <property type="entry name" value="SHS2_FTSA"/>
    <property type="match status" value="1"/>
</dbReference>
<protein>
    <recommendedName>
        <fullName evidence="6 7">Cell division protein FtsA</fullName>
    </recommendedName>
</protein>
<gene>
    <name evidence="6" type="primary">ftsA</name>
    <name evidence="9" type="ORF">MICH65_0563</name>
</gene>
<evidence type="ECO:0000313" key="10">
    <source>
        <dbReference type="Proteomes" id="UP000463983"/>
    </source>
</evidence>
<dbReference type="Pfam" id="PF14450">
    <property type="entry name" value="FtsA"/>
    <property type="match status" value="1"/>
</dbReference>
<dbReference type="InterPro" id="IPR020823">
    <property type="entry name" value="Cell_div_FtsA"/>
</dbReference>
<comment type="function">
    <text evidence="6 7">Cell division protein that is involved in the assembly of the Z ring. May serve as a membrane anchor for the Z ring.</text>
</comment>
<dbReference type="PANTHER" id="PTHR32432">
    <property type="entry name" value="CELL DIVISION PROTEIN FTSA-RELATED"/>
    <property type="match status" value="1"/>
</dbReference>
<dbReference type="GO" id="GO:0043093">
    <property type="term" value="P:FtsZ-dependent cytokinesis"/>
    <property type="evidence" value="ECO:0007669"/>
    <property type="project" value="UniProtKB-UniRule"/>
</dbReference>
<evidence type="ECO:0000256" key="6">
    <source>
        <dbReference type="HAMAP-Rule" id="MF_02033"/>
    </source>
</evidence>
<organism evidence="9 10">
    <name type="scientific">Candidatus Chazhemtobacterium aquaticus</name>
    <dbReference type="NCBI Taxonomy" id="2715735"/>
    <lineage>
        <taxon>Bacteria</taxon>
        <taxon>Candidatus Chazhemtobacteraceae</taxon>
        <taxon>Candidatus Chazhemtobacterium</taxon>
    </lineage>
</organism>
<evidence type="ECO:0000259" key="8">
    <source>
        <dbReference type="SMART" id="SM00842"/>
    </source>
</evidence>
<dbReference type="Gene3D" id="3.30.1490.110">
    <property type="match status" value="1"/>
</dbReference>
<feature type="domain" description="SHS2" evidence="8">
    <location>
        <begin position="7"/>
        <end position="196"/>
    </location>
</feature>
<keyword evidence="10" id="KW-1185">Reference proteome</keyword>
<keyword evidence="3 6" id="KW-0132">Cell division</keyword>
<name>A0A857N6C0_9BACT</name>
<keyword evidence="5 6" id="KW-0131">Cell cycle</keyword>
<dbReference type="Proteomes" id="UP000463983">
    <property type="component" value="Chromosome"/>
</dbReference>
<dbReference type="SMART" id="SM00842">
    <property type="entry name" value="FtsA"/>
    <property type="match status" value="1"/>
</dbReference>
<evidence type="ECO:0000256" key="3">
    <source>
        <dbReference type="ARBA" id="ARBA00022618"/>
    </source>
</evidence>
<dbReference type="AlphaFoldDB" id="A0A857N6C0"/>
<dbReference type="SUPFAM" id="SSF53067">
    <property type="entry name" value="Actin-like ATPase domain"/>
    <property type="match status" value="2"/>
</dbReference>
<comment type="similarity">
    <text evidence="1">Belongs to the heat shock protein 70 family.</text>
</comment>